<evidence type="ECO:0000256" key="1">
    <source>
        <dbReference type="SAM" id="SignalP"/>
    </source>
</evidence>
<evidence type="ECO:0000313" key="3">
    <source>
        <dbReference type="Proteomes" id="UP000287022"/>
    </source>
</evidence>
<dbReference type="InterPro" id="IPR028974">
    <property type="entry name" value="TSP_type-3_rpt"/>
</dbReference>
<dbReference type="RefSeq" id="WP_026861645.1">
    <property type="nucleotide sequence ID" value="NZ_PIQE01000001.1"/>
</dbReference>
<dbReference type="EMBL" id="PIQE01000001">
    <property type="protein sequence ID" value="RUO74507.1"/>
    <property type="molecule type" value="Genomic_DNA"/>
</dbReference>
<accession>A0A432Z9A1</accession>
<name>A0A432Z9A1_9GAMM</name>
<reference evidence="3" key="1">
    <citation type="journal article" date="2018" name="Front. Microbiol.">
        <title>Genome-Based Analysis Reveals the Taxonomy and Diversity of the Family Idiomarinaceae.</title>
        <authorList>
            <person name="Liu Y."/>
            <person name="Lai Q."/>
            <person name="Shao Z."/>
        </authorList>
    </citation>
    <scope>NUCLEOTIDE SEQUENCE [LARGE SCALE GENOMIC DNA]</scope>
    <source>
        <strain evidence="3">c121</strain>
    </source>
</reference>
<comment type="caution">
    <text evidence="2">The sequence shown here is derived from an EMBL/GenBank/DDBJ whole genome shotgun (WGS) entry which is preliminary data.</text>
</comment>
<gene>
    <name evidence="2" type="ORF">CWI80_03970</name>
</gene>
<evidence type="ECO:0000313" key="2">
    <source>
        <dbReference type="EMBL" id="RUO74507.1"/>
    </source>
</evidence>
<feature type="signal peptide" evidence="1">
    <location>
        <begin position="1"/>
        <end position="24"/>
    </location>
</feature>
<proteinExistence type="predicted"/>
<feature type="chain" id="PRO_5019512821" description="EF-hand domain-containing protein" evidence="1">
    <location>
        <begin position="25"/>
        <end position="292"/>
    </location>
</feature>
<protein>
    <recommendedName>
        <fullName evidence="4">EF-hand domain-containing protein</fullName>
    </recommendedName>
</protein>
<evidence type="ECO:0008006" key="4">
    <source>
        <dbReference type="Google" id="ProtNLM"/>
    </source>
</evidence>
<sequence>MTKAKVLQAALLATAMFGGAAAEADTLQLKLTSNTIDFNDFDVEPTTRLGNVEVVLTFDTTPEAILMADATQYINSLTDIKVTFFDDEGQPITTAPSAEYSLASADYSSTLYRYGSSDEGFFAGFNYSDESPDIFYNVEVSNFDDIASLYESLDGYPVVAEVAKAPQQAFLLTLTYLTTGQDGGYMVGSYLSSIEYIITDADGDGVTDALDLCEASIIDETVVLNGINSGVTNTVDANGCSVADQFALCDIDRDGDDYSYRGPTYCAMMTTYDLYRQGVLTYTEVRMLRNAL</sequence>
<dbReference type="Proteomes" id="UP000287022">
    <property type="component" value="Unassembled WGS sequence"/>
</dbReference>
<keyword evidence="3" id="KW-1185">Reference proteome</keyword>
<dbReference type="STRING" id="1122124.GCA_000423165_00602"/>
<keyword evidence="1" id="KW-0732">Signal</keyword>
<organism evidence="2 3">
    <name type="scientific">Pseudidiomarina sediminum</name>
    <dbReference type="NCBI Taxonomy" id="431675"/>
    <lineage>
        <taxon>Bacteria</taxon>
        <taxon>Pseudomonadati</taxon>
        <taxon>Pseudomonadota</taxon>
        <taxon>Gammaproteobacteria</taxon>
        <taxon>Alteromonadales</taxon>
        <taxon>Idiomarinaceae</taxon>
        <taxon>Pseudidiomarina</taxon>
    </lineage>
</organism>
<dbReference type="AlphaFoldDB" id="A0A432Z9A1"/>
<dbReference type="GO" id="GO:0005509">
    <property type="term" value="F:calcium ion binding"/>
    <property type="evidence" value="ECO:0007669"/>
    <property type="project" value="InterPro"/>
</dbReference>
<dbReference type="SUPFAM" id="SSF103647">
    <property type="entry name" value="TSP type-3 repeat"/>
    <property type="match status" value="1"/>
</dbReference>